<dbReference type="PANTHER" id="PTHR10788:SF106">
    <property type="entry name" value="BCDNA.GH08860"/>
    <property type="match status" value="1"/>
</dbReference>
<dbReference type="Proteomes" id="UP001597112">
    <property type="component" value="Unassembled WGS sequence"/>
</dbReference>
<dbReference type="NCBIfam" id="TIGR00685">
    <property type="entry name" value="T6PP"/>
    <property type="match status" value="1"/>
</dbReference>
<comment type="similarity">
    <text evidence="2">Belongs to the glycosyltransferase 20 family.</text>
</comment>
<dbReference type="InterPro" id="IPR023214">
    <property type="entry name" value="HAD_sf"/>
</dbReference>
<sequence length="736" mass="85406">MENSDKSLILVSNRLPFQLLEQDGKLLLKQSDGGLVTALKSYFNAESNRDVFKHKKWFGAADFPEKRWNKFKKQSSVPDDFTVEPLFIETKVYNKYYNGFCNATLWPLFHYFPSYVVYDQEFFEKYEEVNKIFADELLKVIKPGDTIWVHDYQLFLLPQLIREKMPEASIGFFLHIPFPSYEVFRLLHRPWKEKIIRGLLGADLIGFHTHEYVQHFLKTVRMVLGYDHHYRTIAMQDRLVKIEMFPLGIDYEKFSTASTQPEVTQQMEAITRNFPDKKIIFSVDRLDYTKGVTHRLLGFERLLKTHPEWIEKVVFVMVVVPSRQIISKYNERRMLIEENVGRINGKYSTLSWQPVIYRYNHLGFEELCALYHVADVALITPLRDGMNLVAKEYVACCSEQQGVLILSELAGAANELSEALQVNPLDADEISQAIQQALTMPVEEQQRKLSLMQKRLIDYDVHSWVNDFMLQLNDIKQQQKAEEQKFVTPSIRREIIQSFHDAHKRNLLLDYDGTLVAFAKHPREAVPDRNLLQLLARLGTDPKTNLTIISGRDSGILENWFHDIPATLVAEHGAAIRRIDHVWSQEKEIDQSWKAVIRPTLEMFTKRSPGSFIEEKNHTLAWHYRTVEPELGFIRSRELLDTLFHLVRNGQLQIMDGNKVIEVRLSGVDKGVAARKLVDEINPDFILAIGDDKTDEDMFRTLADRAITIKVGPGHSAAQYSIASQRDVIRLLHELC</sequence>
<dbReference type="NCBIfam" id="TIGR01484">
    <property type="entry name" value="HAD-SF-IIB"/>
    <property type="match status" value="1"/>
</dbReference>
<dbReference type="Pfam" id="PF00982">
    <property type="entry name" value="Glyco_transf_20"/>
    <property type="match status" value="1"/>
</dbReference>
<dbReference type="InterPro" id="IPR006379">
    <property type="entry name" value="HAD-SF_hydro_IIB"/>
</dbReference>
<evidence type="ECO:0000256" key="2">
    <source>
        <dbReference type="ARBA" id="ARBA00008799"/>
    </source>
</evidence>
<dbReference type="Pfam" id="PF02358">
    <property type="entry name" value="Trehalose_PPase"/>
    <property type="match status" value="1"/>
</dbReference>
<proteinExistence type="inferred from homology"/>
<evidence type="ECO:0000313" key="4">
    <source>
        <dbReference type="Proteomes" id="UP001597112"/>
    </source>
</evidence>
<reference evidence="4" key="1">
    <citation type="journal article" date="2019" name="Int. J. Syst. Evol. Microbiol.">
        <title>The Global Catalogue of Microorganisms (GCM) 10K type strain sequencing project: providing services to taxonomists for standard genome sequencing and annotation.</title>
        <authorList>
            <consortium name="The Broad Institute Genomics Platform"/>
            <consortium name="The Broad Institute Genome Sequencing Center for Infectious Disease"/>
            <person name="Wu L."/>
            <person name="Ma J."/>
        </authorList>
    </citation>
    <scope>NUCLEOTIDE SEQUENCE [LARGE SCALE GENOMIC DNA]</scope>
    <source>
        <strain evidence="4">CCUG 58938</strain>
    </source>
</reference>
<dbReference type="Gene3D" id="3.40.50.1000">
    <property type="entry name" value="HAD superfamily/HAD-like"/>
    <property type="match status" value="1"/>
</dbReference>
<name>A0ABW3K097_9BACT</name>
<evidence type="ECO:0000256" key="1">
    <source>
        <dbReference type="ARBA" id="ARBA00006330"/>
    </source>
</evidence>
<dbReference type="Gene3D" id="3.40.50.2000">
    <property type="entry name" value="Glycogen Phosphorylase B"/>
    <property type="match status" value="2"/>
</dbReference>
<comment type="caution">
    <text evidence="3">The sequence shown here is derived from an EMBL/GenBank/DDBJ whole genome shotgun (WGS) entry which is preliminary data.</text>
</comment>
<dbReference type="NCBIfam" id="NF011071">
    <property type="entry name" value="PRK14501.1"/>
    <property type="match status" value="1"/>
</dbReference>
<dbReference type="RefSeq" id="WP_377578058.1">
    <property type="nucleotide sequence ID" value="NZ_JBHTKA010000001.1"/>
</dbReference>
<accession>A0ABW3K097</accession>
<keyword evidence="4" id="KW-1185">Reference proteome</keyword>
<gene>
    <name evidence="3" type="ORF">ACFQ21_09295</name>
</gene>
<dbReference type="Gene3D" id="3.30.70.1020">
    <property type="entry name" value="Trehalose-6-phosphate phosphatase related protein, domain 2"/>
    <property type="match status" value="1"/>
</dbReference>
<dbReference type="CDD" id="cd03788">
    <property type="entry name" value="GT20_TPS"/>
    <property type="match status" value="1"/>
</dbReference>
<organism evidence="3 4">
    <name type="scientific">Ohtaekwangia kribbensis</name>
    <dbReference type="NCBI Taxonomy" id="688913"/>
    <lineage>
        <taxon>Bacteria</taxon>
        <taxon>Pseudomonadati</taxon>
        <taxon>Bacteroidota</taxon>
        <taxon>Cytophagia</taxon>
        <taxon>Cytophagales</taxon>
        <taxon>Fulvivirgaceae</taxon>
        <taxon>Ohtaekwangia</taxon>
    </lineage>
</organism>
<dbReference type="InterPro" id="IPR001830">
    <property type="entry name" value="Glyco_trans_20"/>
</dbReference>
<dbReference type="SUPFAM" id="SSF53756">
    <property type="entry name" value="UDP-Glycosyltransferase/glycogen phosphorylase"/>
    <property type="match status" value="1"/>
</dbReference>
<protein>
    <submittedName>
        <fullName evidence="3">Bifunctional alpha,alpha-trehalose-phosphate synthase (UDP-forming)/trehalose-phosphatase</fullName>
    </submittedName>
</protein>
<dbReference type="InterPro" id="IPR036412">
    <property type="entry name" value="HAD-like_sf"/>
</dbReference>
<dbReference type="PANTHER" id="PTHR10788">
    <property type="entry name" value="TREHALOSE-6-PHOSPHATE SYNTHASE"/>
    <property type="match status" value="1"/>
</dbReference>
<dbReference type="SUPFAM" id="SSF56784">
    <property type="entry name" value="HAD-like"/>
    <property type="match status" value="1"/>
</dbReference>
<dbReference type="CDD" id="cd01627">
    <property type="entry name" value="HAD_TPP"/>
    <property type="match status" value="1"/>
</dbReference>
<dbReference type="InterPro" id="IPR003337">
    <property type="entry name" value="Trehalose_PPase"/>
</dbReference>
<dbReference type="EMBL" id="JBHTKA010000001">
    <property type="protein sequence ID" value="MFD0999502.1"/>
    <property type="molecule type" value="Genomic_DNA"/>
</dbReference>
<comment type="similarity">
    <text evidence="1">In the C-terminal section; belongs to the trehalose phosphatase family.</text>
</comment>
<evidence type="ECO:0000313" key="3">
    <source>
        <dbReference type="EMBL" id="MFD0999502.1"/>
    </source>
</evidence>